<dbReference type="EMBL" id="CP013235">
    <property type="protein sequence ID" value="AMP12101.1"/>
    <property type="molecule type" value="Genomic_DNA"/>
</dbReference>
<name>A0A127QPV5_9BURK</name>
<evidence type="ECO:0000313" key="2">
    <source>
        <dbReference type="Proteomes" id="UP000071778"/>
    </source>
</evidence>
<evidence type="ECO:0000313" key="1">
    <source>
        <dbReference type="EMBL" id="AMP12101.1"/>
    </source>
</evidence>
<organism evidence="1 2">
    <name type="scientific">Collimonas arenae</name>
    <dbReference type="NCBI Taxonomy" id="279058"/>
    <lineage>
        <taxon>Bacteria</taxon>
        <taxon>Pseudomonadati</taxon>
        <taxon>Pseudomonadota</taxon>
        <taxon>Betaproteobacteria</taxon>
        <taxon>Burkholderiales</taxon>
        <taxon>Oxalobacteraceae</taxon>
        <taxon>Collimonas</taxon>
    </lineage>
</organism>
<keyword evidence="2" id="KW-1185">Reference proteome</keyword>
<proteinExistence type="predicted"/>
<dbReference type="Proteomes" id="UP000071778">
    <property type="component" value="Chromosome"/>
</dbReference>
<accession>A0A127QPV5</accession>
<dbReference type="PATRIC" id="fig|279058.17.peg.4785"/>
<reference evidence="1 2" key="1">
    <citation type="submission" date="2015-11" db="EMBL/GenBank/DDBJ databases">
        <title>Exploring the genomic traits of fungus-feeding bacterial genus Collimonas.</title>
        <authorList>
            <person name="Song C."/>
            <person name="Schmidt R."/>
            <person name="de Jager V."/>
            <person name="Krzyzanowska D."/>
            <person name="Jongedijk E."/>
            <person name="Cankar K."/>
            <person name="Beekwilder J."/>
            <person name="van Veen A."/>
            <person name="de Boer W."/>
            <person name="van Veen J.A."/>
            <person name="Garbeva P."/>
        </authorList>
    </citation>
    <scope>NUCLEOTIDE SEQUENCE [LARGE SCALE GENOMIC DNA]</scope>
    <source>
        <strain evidence="1 2">Ter282</strain>
    </source>
</reference>
<protein>
    <submittedName>
        <fullName evidence="1">Uncharacterized protein</fullName>
    </submittedName>
</protein>
<sequence length="45" mass="5150">MPGINAEIRKFPTPAAFPLRPEYVWYTIADPFFVCEVFECLSLVA</sequence>
<dbReference type="AlphaFoldDB" id="A0A127QPV5"/>
<gene>
    <name evidence="1" type="ORF">CAter282_4441</name>
</gene>